<comment type="caution">
    <text evidence="1">The sequence shown here is derived from an EMBL/GenBank/DDBJ whole genome shotgun (WGS) entry which is preliminary data.</text>
</comment>
<organism evidence="1 2">
    <name type="scientific">Pontibacter virosus</name>
    <dbReference type="NCBI Taxonomy" id="1765052"/>
    <lineage>
        <taxon>Bacteria</taxon>
        <taxon>Pseudomonadati</taxon>
        <taxon>Bacteroidota</taxon>
        <taxon>Cytophagia</taxon>
        <taxon>Cytophagales</taxon>
        <taxon>Hymenobacteraceae</taxon>
        <taxon>Pontibacter</taxon>
    </lineage>
</organism>
<protein>
    <submittedName>
        <fullName evidence="1">Uncharacterized protein</fullName>
    </submittedName>
</protein>
<proteinExistence type="predicted"/>
<accession>A0A2U1APV1</accession>
<name>A0A2U1APV1_9BACT</name>
<keyword evidence="2" id="KW-1185">Reference proteome</keyword>
<dbReference type="Proteomes" id="UP000245466">
    <property type="component" value="Unassembled WGS sequence"/>
</dbReference>
<reference evidence="1 2" key="1">
    <citation type="submission" date="2018-04" db="EMBL/GenBank/DDBJ databases">
        <title>Genomic Encyclopedia of Type Strains, Phase IV (KMG-IV): sequencing the most valuable type-strain genomes for metagenomic binning, comparative biology and taxonomic classification.</title>
        <authorList>
            <person name="Goeker M."/>
        </authorList>
    </citation>
    <scope>NUCLEOTIDE SEQUENCE [LARGE SCALE GENOMIC DNA]</scope>
    <source>
        <strain evidence="1 2">DSM 100231</strain>
    </source>
</reference>
<dbReference type="AlphaFoldDB" id="A0A2U1APV1"/>
<evidence type="ECO:0000313" key="1">
    <source>
        <dbReference type="EMBL" id="PVY38398.1"/>
    </source>
</evidence>
<evidence type="ECO:0000313" key="2">
    <source>
        <dbReference type="Proteomes" id="UP000245466"/>
    </source>
</evidence>
<sequence>MACSNVTCQETLRKNACGILETSARSFYQYSSAFVKSLYSRDKSFLRIMSILSTLHVIEELAAQLVIHYFGDSTFLVT</sequence>
<gene>
    <name evidence="1" type="ORF">C8E01_11798</name>
</gene>
<dbReference type="EMBL" id="QEKI01000017">
    <property type="protein sequence ID" value="PVY38398.1"/>
    <property type="molecule type" value="Genomic_DNA"/>
</dbReference>